<proteinExistence type="predicted"/>
<name>A0A1R3FYB9_9ROSI</name>
<keyword evidence="2" id="KW-1185">Reference proteome</keyword>
<gene>
    <name evidence="1" type="ORF">COLO4_37901</name>
</gene>
<evidence type="ECO:0000313" key="1">
    <source>
        <dbReference type="EMBL" id="OMO50760.1"/>
    </source>
</evidence>
<accession>A0A1R3FYB9</accession>
<sequence>MATELSLHGSLLGSLLKLAAGSSLAFAAGKLAAKMLVEARC</sequence>
<dbReference type="Proteomes" id="UP000187203">
    <property type="component" value="Unassembled WGS sequence"/>
</dbReference>
<reference evidence="2" key="1">
    <citation type="submission" date="2013-09" db="EMBL/GenBank/DDBJ databases">
        <title>Corchorus olitorius genome sequencing.</title>
        <authorList>
            <person name="Alam M."/>
            <person name="Haque M.S."/>
            <person name="Islam M.S."/>
            <person name="Emdad E.M."/>
            <person name="Islam M.M."/>
            <person name="Ahmed B."/>
            <person name="Halim A."/>
            <person name="Hossen Q.M.M."/>
            <person name="Hossain M.Z."/>
            <person name="Ahmed R."/>
            <person name="Khan M.M."/>
            <person name="Islam R."/>
            <person name="Rashid M.M."/>
            <person name="Khan S.A."/>
            <person name="Rahman M.S."/>
            <person name="Alam M."/>
            <person name="Yahiya A.S."/>
            <person name="Khan M.S."/>
            <person name="Azam M.S."/>
            <person name="Haque T."/>
            <person name="Lashkar M.Z.H."/>
            <person name="Akhand A.I."/>
            <person name="Morshed G."/>
            <person name="Roy S."/>
            <person name="Uddin K.S."/>
            <person name="Rabeya T."/>
            <person name="Hossain A.S."/>
            <person name="Chowdhury A."/>
            <person name="Snigdha A.R."/>
            <person name="Mortoza M.S."/>
            <person name="Matin S.A."/>
            <person name="Hoque S.M.E."/>
            <person name="Islam M.K."/>
            <person name="Roy D.K."/>
            <person name="Haider R."/>
            <person name="Moosa M.M."/>
            <person name="Elias S.M."/>
            <person name="Hasan A.M."/>
            <person name="Jahan S."/>
            <person name="Shafiuddin M."/>
            <person name="Mahmood N."/>
            <person name="Shommy N.S."/>
        </authorList>
    </citation>
    <scope>NUCLEOTIDE SEQUENCE [LARGE SCALE GENOMIC DNA]</scope>
    <source>
        <strain evidence="2">cv. O-4</strain>
    </source>
</reference>
<organism evidence="1 2">
    <name type="scientific">Corchorus olitorius</name>
    <dbReference type="NCBI Taxonomy" id="93759"/>
    <lineage>
        <taxon>Eukaryota</taxon>
        <taxon>Viridiplantae</taxon>
        <taxon>Streptophyta</taxon>
        <taxon>Embryophyta</taxon>
        <taxon>Tracheophyta</taxon>
        <taxon>Spermatophyta</taxon>
        <taxon>Magnoliopsida</taxon>
        <taxon>eudicotyledons</taxon>
        <taxon>Gunneridae</taxon>
        <taxon>Pentapetalae</taxon>
        <taxon>rosids</taxon>
        <taxon>malvids</taxon>
        <taxon>Malvales</taxon>
        <taxon>Malvaceae</taxon>
        <taxon>Grewioideae</taxon>
        <taxon>Apeibeae</taxon>
        <taxon>Corchorus</taxon>
    </lineage>
</organism>
<comment type="caution">
    <text evidence="1">The sequence shown here is derived from an EMBL/GenBank/DDBJ whole genome shotgun (WGS) entry which is preliminary data.</text>
</comment>
<evidence type="ECO:0000313" key="2">
    <source>
        <dbReference type="Proteomes" id="UP000187203"/>
    </source>
</evidence>
<dbReference type="AlphaFoldDB" id="A0A1R3FYB9"/>
<dbReference type="EMBL" id="AWUE01024429">
    <property type="protein sequence ID" value="OMO50760.1"/>
    <property type="molecule type" value="Genomic_DNA"/>
</dbReference>
<protein>
    <submittedName>
        <fullName evidence="1">Uncharacterized protein</fullName>
    </submittedName>
</protein>